<evidence type="ECO:0000313" key="1">
    <source>
        <dbReference type="EMBL" id="KAG6412259.1"/>
    </source>
</evidence>
<dbReference type="AlphaFoldDB" id="A0A8X8ZQA7"/>
<gene>
    <name evidence="1" type="ORF">SASPL_124933</name>
</gene>
<accession>A0A8X8ZQA7</accession>
<organism evidence="1">
    <name type="scientific">Salvia splendens</name>
    <name type="common">Scarlet sage</name>
    <dbReference type="NCBI Taxonomy" id="180675"/>
    <lineage>
        <taxon>Eukaryota</taxon>
        <taxon>Viridiplantae</taxon>
        <taxon>Streptophyta</taxon>
        <taxon>Embryophyta</taxon>
        <taxon>Tracheophyta</taxon>
        <taxon>Spermatophyta</taxon>
        <taxon>Magnoliopsida</taxon>
        <taxon>eudicotyledons</taxon>
        <taxon>Gunneridae</taxon>
        <taxon>Pentapetalae</taxon>
        <taxon>asterids</taxon>
        <taxon>lamiids</taxon>
        <taxon>Lamiales</taxon>
        <taxon>Lamiaceae</taxon>
        <taxon>Nepetoideae</taxon>
        <taxon>Mentheae</taxon>
        <taxon>Salviinae</taxon>
        <taxon>Salvia</taxon>
        <taxon>Salvia subgen. Calosphace</taxon>
        <taxon>core Calosphace</taxon>
    </lineage>
</organism>
<reference evidence="1" key="2">
    <citation type="submission" date="2020-08" db="EMBL/GenBank/DDBJ databases">
        <title>Plant Genome Project.</title>
        <authorList>
            <person name="Zhang R.-G."/>
        </authorList>
    </citation>
    <scope>NUCLEOTIDE SEQUENCE</scope>
    <source>
        <strain evidence="1">Huo1</strain>
        <tissue evidence="1">Leaf</tissue>
    </source>
</reference>
<proteinExistence type="predicted"/>
<name>A0A8X8ZQA7_SALSN</name>
<dbReference type="EMBL" id="PNBA02000009">
    <property type="protein sequence ID" value="KAG6412259.1"/>
    <property type="molecule type" value="Genomic_DNA"/>
</dbReference>
<reference evidence="1" key="1">
    <citation type="submission" date="2018-01" db="EMBL/GenBank/DDBJ databases">
        <authorList>
            <person name="Mao J.F."/>
        </authorList>
    </citation>
    <scope>NUCLEOTIDE SEQUENCE</scope>
    <source>
        <strain evidence="1">Huo1</strain>
        <tissue evidence="1">Leaf</tissue>
    </source>
</reference>
<dbReference type="Proteomes" id="UP000298416">
    <property type="component" value="Unassembled WGS sequence"/>
</dbReference>
<dbReference type="PANTHER" id="PTHR37181:SF1">
    <property type="entry name" value="F6A14.6 PROTEIN"/>
    <property type="match status" value="1"/>
</dbReference>
<evidence type="ECO:0000313" key="2">
    <source>
        <dbReference type="Proteomes" id="UP000298416"/>
    </source>
</evidence>
<dbReference type="PANTHER" id="PTHR37181">
    <property type="entry name" value="F6A14.6 PROTEIN"/>
    <property type="match status" value="1"/>
</dbReference>
<protein>
    <submittedName>
        <fullName evidence="1">Uncharacterized protein</fullName>
    </submittedName>
</protein>
<sequence>MTLLEVITKASSTITTRPDDETDYPIVLNPELVLLKLKPESDAQQAQNAVKKVTGWEISQTDNELIELGHKFCKDLRRKLKNTNSFGKSKFVGMVTLHLENLANKVGVSIAAEKTECVYVCKLVEKLGLFMGRDVKGLILEGCISLEVWDVLGSLIANGVVEHASTSNLVHKLIEKRRSDLVVLCVKHLLELHAYDLMCILKYFLMLPSEGYRSLSSVREDWERQASLAIEKASGKSVSGENKSLAKDAAVLIMLGHDGFSVSELCLHYFLASANLDEVIFAACVSKLNGEELKALIQYFGKWLRKYDRFPQAGPCPGSSALGLMVCDWIPSLGSVVKYFGVVVDEHFSSLVLHSEFHELRSLEEVIASLAIEARFCGTLANLSERLIIERQGDFSFGIAWSSGAILCLSLQWRRFNSLNPMDLLLD</sequence>
<keyword evidence="2" id="KW-1185">Reference proteome</keyword>
<comment type="caution">
    <text evidence="1">The sequence shown here is derived from an EMBL/GenBank/DDBJ whole genome shotgun (WGS) entry which is preliminary data.</text>
</comment>